<evidence type="ECO:0000256" key="4">
    <source>
        <dbReference type="ARBA" id="ARBA00023004"/>
    </source>
</evidence>
<dbReference type="GO" id="GO:0046872">
    <property type="term" value="F:metal ion binding"/>
    <property type="evidence" value="ECO:0007669"/>
    <property type="project" value="UniProtKB-KW"/>
</dbReference>
<dbReference type="PROSITE" id="PS51296">
    <property type="entry name" value="RIESKE"/>
    <property type="match status" value="1"/>
</dbReference>
<keyword evidence="9" id="KW-1185">Reference proteome</keyword>
<evidence type="ECO:0000256" key="3">
    <source>
        <dbReference type="ARBA" id="ARBA00023002"/>
    </source>
</evidence>
<dbReference type="Proteomes" id="UP000664034">
    <property type="component" value="Unassembled WGS sequence"/>
</dbReference>
<sequence length="58" mass="6282">MILSLGVTGSHGHEPKVACPFHKKTFSLKTGACLSGDDYQIYTFAVRIENGLVYIGLP</sequence>
<keyword evidence="4" id="KW-0408">Iron</keyword>
<keyword evidence="3" id="KW-0560">Oxidoreductase</keyword>
<protein>
    <submittedName>
        <fullName evidence="8">Nitrite reductase (NAD(P)H) small subunit</fullName>
    </submittedName>
</protein>
<evidence type="ECO:0000256" key="6">
    <source>
        <dbReference type="ARBA" id="ARBA00023063"/>
    </source>
</evidence>
<dbReference type="GO" id="GO:0008942">
    <property type="term" value="F:nitrite reductase [NAD(P)H] activity"/>
    <property type="evidence" value="ECO:0007669"/>
    <property type="project" value="InterPro"/>
</dbReference>
<proteinExistence type="predicted"/>
<reference evidence="8" key="1">
    <citation type="submission" date="2021-03" db="EMBL/GenBank/DDBJ databases">
        <title>Fibrella sp. HMF5335 genome sequencing and assembly.</title>
        <authorList>
            <person name="Kang H."/>
            <person name="Kim H."/>
            <person name="Bae S."/>
            <person name="Joh K."/>
        </authorList>
    </citation>
    <scope>NUCLEOTIDE SEQUENCE</scope>
    <source>
        <strain evidence="8">HMF5335</strain>
    </source>
</reference>
<evidence type="ECO:0000256" key="1">
    <source>
        <dbReference type="ARBA" id="ARBA00022714"/>
    </source>
</evidence>
<comment type="caution">
    <text evidence="8">The sequence shown here is derived from an EMBL/GenBank/DDBJ whole genome shotgun (WGS) entry which is preliminary data.</text>
</comment>
<dbReference type="InterPro" id="IPR017941">
    <property type="entry name" value="Rieske_2Fe-2S"/>
</dbReference>
<dbReference type="GO" id="GO:0051537">
    <property type="term" value="F:2 iron, 2 sulfur cluster binding"/>
    <property type="evidence" value="ECO:0007669"/>
    <property type="project" value="UniProtKB-KW"/>
</dbReference>
<keyword evidence="6" id="KW-0534">Nitrate assimilation</keyword>
<evidence type="ECO:0000259" key="7">
    <source>
        <dbReference type="PROSITE" id="PS51296"/>
    </source>
</evidence>
<accession>A0A939K7R1</accession>
<dbReference type="SUPFAM" id="SSF50022">
    <property type="entry name" value="ISP domain"/>
    <property type="match status" value="1"/>
</dbReference>
<evidence type="ECO:0000256" key="2">
    <source>
        <dbReference type="ARBA" id="ARBA00022723"/>
    </source>
</evidence>
<dbReference type="EMBL" id="JAFMYV010000011">
    <property type="protein sequence ID" value="MBO0938905.1"/>
    <property type="molecule type" value="Genomic_DNA"/>
</dbReference>
<dbReference type="Gene3D" id="2.102.10.10">
    <property type="entry name" value="Rieske [2Fe-2S] iron-sulphur domain"/>
    <property type="match status" value="1"/>
</dbReference>
<keyword evidence="1" id="KW-0001">2Fe-2S</keyword>
<evidence type="ECO:0000256" key="5">
    <source>
        <dbReference type="ARBA" id="ARBA00023014"/>
    </source>
</evidence>
<organism evidence="8 9">
    <name type="scientific">Fibrella rubiginis</name>
    <dbReference type="NCBI Taxonomy" id="2817060"/>
    <lineage>
        <taxon>Bacteria</taxon>
        <taxon>Pseudomonadati</taxon>
        <taxon>Bacteroidota</taxon>
        <taxon>Cytophagia</taxon>
        <taxon>Cytophagales</taxon>
        <taxon>Spirosomataceae</taxon>
        <taxon>Fibrella</taxon>
    </lineage>
</organism>
<evidence type="ECO:0000313" key="8">
    <source>
        <dbReference type="EMBL" id="MBO0938905.1"/>
    </source>
</evidence>
<gene>
    <name evidence="8" type="ORF">J2I47_20295</name>
</gene>
<name>A0A939K7R1_9BACT</name>
<dbReference type="InterPro" id="IPR036922">
    <property type="entry name" value="Rieske_2Fe-2S_sf"/>
</dbReference>
<keyword evidence="5" id="KW-0411">Iron-sulfur</keyword>
<dbReference type="AlphaFoldDB" id="A0A939K7R1"/>
<evidence type="ECO:0000313" key="9">
    <source>
        <dbReference type="Proteomes" id="UP000664034"/>
    </source>
</evidence>
<dbReference type="Pfam" id="PF13806">
    <property type="entry name" value="Rieske_2"/>
    <property type="match status" value="1"/>
</dbReference>
<dbReference type="InterPro" id="IPR012748">
    <property type="entry name" value="Rieske-like_NirD"/>
</dbReference>
<dbReference type="GO" id="GO:0042128">
    <property type="term" value="P:nitrate assimilation"/>
    <property type="evidence" value="ECO:0007669"/>
    <property type="project" value="UniProtKB-KW"/>
</dbReference>
<keyword evidence="2" id="KW-0479">Metal-binding</keyword>
<feature type="domain" description="Rieske" evidence="7">
    <location>
        <begin position="1"/>
        <end position="55"/>
    </location>
</feature>